<evidence type="ECO:0000259" key="11">
    <source>
        <dbReference type="Pfam" id="PF12704"/>
    </source>
</evidence>
<evidence type="ECO:0000256" key="6">
    <source>
        <dbReference type="ARBA" id="ARBA00023136"/>
    </source>
</evidence>
<dbReference type="InterPro" id="IPR025857">
    <property type="entry name" value="MacB_PCD"/>
</dbReference>
<comment type="caution">
    <text evidence="12">The sequence shown here is derived from an EMBL/GenBank/DDBJ whole genome shotgun (WGS) entry which is preliminary data.</text>
</comment>
<protein>
    <submittedName>
        <fullName evidence="12">Putative ABC transport system permease protein</fullName>
    </submittedName>
</protein>
<evidence type="ECO:0000256" key="7">
    <source>
        <dbReference type="ARBA" id="ARBA00038076"/>
    </source>
</evidence>
<dbReference type="RefSeq" id="WP_130511721.1">
    <property type="nucleotide sequence ID" value="NZ_SHKY01000001.1"/>
</dbReference>
<feature type="transmembrane region" description="Helical" evidence="9">
    <location>
        <begin position="310"/>
        <end position="334"/>
    </location>
</feature>
<evidence type="ECO:0000256" key="5">
    <source>
        <dbReference type="ARBA" id="ARBA00022989"/>
    </source>
</evidence>
<dbReference type="OrthoDB" id="9780560at2"/>
<keyword evidence="3" id="KW-1003">Cell membrane</keyword>
<keyword evidence="5 9" id="KW-1133">Transmembrane helix</keyword>
<dbReference type="PANTHER" id="PTHR43738">
    <property type="entry name" value="ABC TRANSPORTER, MEMBRANE PROTEIN"/>
    <property type="match status" value="1"/>
</dbReference>
<evidence type="ECO:0000313" key="13">
    <source>
        <dbReference type="Proteomes" id="UP000292564"/>
    </source>
</evidence>
<evidence type="ECO:0000259" key="10">
    <source>
        <dbReference type="Pfam" id="PF02687"/>
    </source>
</evidence>
<feature type="region of interest" description="Disordered" evidence="8">
    <location>
        <begin position="1"/>
        <end position="25"/>
    </location>
</feature>
<sequence>MSAAPTAATRPGPQPNRRARGGRRPAVPVGRRLVLAEPRRLAAGALAVGLALMLVLLFQGLWAGVQAQVTVYEDRTGADLFVLGPGATNLFAEGSTLPASTVDTVRAVPGTSWAAPVRSGFSVLDMHGTKVAVTLIGSVPGQPGGPWAIARGRAARADDEAVIDASLAAAHHLRIGDTLPVQGRMLRVVGLTTGPGSFMIGMVFVSHDAANALLSTPGTTSVVLVGTTDPAGVRARLAAAGQHVLDKAQVRHADLTLATRIYGQPLRLMVASAIAAGTLIIGFVTYTGVVERRRQYGLLKALGAGRTAMVRLAFAHALALGLLGTVAGSGLVYAVRALLAWWRPQFPVILTPAAFGYATAAGLAMAIVAGLLPATRLARLDPATAFRSA</sequence>
<dbReference type="PANTHER" id="PTHR43738:SF1">
    <property type="entry name" value="HEMIN TRANSPORT SYSTEM PERMEASE PROTEIN HRTB-RELATED"/>
    <property type="match status" value="1"/>
</dbReference>
<comment type="similarity">
    <text evidence="7">Belongs to the ABC-4 integral membrane protein family.</text>
</comment>
<organism evidence="12 13">
    <name type="scientific">Krasilnikovia cinnamomea</name>
    <dbReference type="NCBI Taxonomy" id="349313"/>
    <lineage>
        <taxon>Bacteria</taxon>
        <taxon>Bacillati</taxon>
        <taxon>Actinomycetota</taxon>
        <taxon>Actinomycetes</taxon>
        <taxon>Micromonosporales</taxon>
        <taxon>Micromonosporaceae</taxon>
        <taxon>Krasilnikovia</taxon>
    </lineage>
</organism>
<reference evidence="12 13" key="1">
    <citation type="submission" date="2019-02" db="EMBL/GenBank/DDBJ databases">
        <title>Sequencing the genomes of 1000 actinobacteria strains.</title>
        <authorList>
            <person name="Klenk H.-P."/>
        </authorList>
    </citation>
    <scope>NUCLEOTIDE SEQUENCE [LARGE SCALE GENOMIC DNA]</scope>
    <source>
        <strain evidence="12 13">DSM 45162</strain>
    </source>
</reference>
<keyword evidence="13" id="KW-1185">Reference proteome</keyword>
<name>A0A4Q7ZQ30_9ACTN</name>
<dbReference type="Proteomes" id="UP000292564">
    <property type="component" value="Unassembled WGS sequence"/>
</dbReference>
<dbReference type="Pfam" id="PF02687">
    <property type="entry name" value="FtsX"/>
    <property type="match status" value="1"/>
</dbReference>
<dbReference type="InterPro" id="IPR051125">
    <property type="entry name" value="ABC-4/HrtB_transporter"/>
</dbReference>
<keyword evidence="6 9" id="KW-0472">Membrane</keyword>
<evidence type="ECO:0000256" key="8">
    <source>
        <dbReference type="SAM" id="MobiDB-lite"/>
    </source>
</evidence>
<evidence type="ECO:0000256" key="9">
    <source>
        <dbReference type="SAM" id="Phobius"/>
    </source>
</evidence>
<accession>A0A4Q7ZQ30</accession>
<proteinExistence type="inferred from homology"/>
<dbReference type="AlphaFoldDB" id="A0A4Q7ZQ30"/>
<dbReference type="Pfam" id="PF12704">
    <property type="entry name" value="MacB_PCD"/>
    <property type="match status" value="1"/>
</dbReference>
<feature type="domain" description="ABC3 transporter permease C-terminal" evidence="10">
    <location>
        <begin position="269"/>
        <end position="382"/>
    </location>
</feature>
<evidence type="ECO:0000256" key="4">
    <source>
        <dbReference type="ARBA" id="ARBA00022692"/>
    </source>
</evidence>
<evidence type="ECO:0000256" key="3">
    <source>
        <dbReference type="ARBA" id="ARBA00022475"/>
    </source>
</evidence>
<gene>
    <name evidence="12" type="ORF">EV385_5104</name>
</gene>
<evidence type="ECO:0000256" key="2">
    <source>
        <dbReference type="ARBA" id="ARBA00022448"/>
    </source>
</evidence>
<evidence type="ECO:0000256" key="1">
    <source>
        <dbReference type="ARBA" id="ARBA00004651"/>
    </source>
</evidence>
<feature type="transmembrane region" description="Helical" evidence="9">
    <location>
        <begin position="354"/>
        <end position="372"/>
    </location>
</feature>
<feature type="domain" description="MacB-like periplasmic core" evidence="11">
    <location>
        <begin position="46"/>
        <end position="238"/>
    </location>
</feature>
<keyword evidence="2" id="KW-0813">Transport</keyword>
<evidence type="ECO:0000313" key="12">
    <source>
        <dbReference type="EMBL" id="RZU53208.1"/>
    </source>
</evidence>
<feature type="transmembrane region" description="Helical" evidence="9">
    <location>
        <begin position="268"/>
        <end position="289"/>
    </location>
</feature>
<dbReference type="GO" id="GO:0005886">
    <property type="term" value="C:plasma membrane"/>
    <property type="evidence" value="ECO:0007669"/>
    <property type="project" value="UniProtKB-SubCell"/>
</dbReference>
<comment type="subcellular location">
    <subcellularLocation>
        <location evidence="1">Cell membrane</location>
        <topology evidence="1">Multi-pass membrane protein</topology>
    </subcellularLocation>
</comment>
<feature type="transmembrane region" description="Helical" evidence="9">
    <location>
        <begin position="41"/>
        <end position="62"/>
    </location>
</feature>
<keyword evidence="4 9" id="KW-0812">Transmembrane</keyword>
<dbReference type="InterPro" id="IPR003838">
    <property type="entry name" value="ABC3_permease_C"/>
</dbReference>
<dbReference type="EMBL" id="SHKY01000001">
    <property type="protein sequence ID" value="RZU53208.1"/>
    <property type="molecule type" value="Genomic_DNA"/>
</dbReference>